<dbReference type="Proteomes" id="UP000308744">
    <property type="component" value="Unassembled WGS sequence"/>
</dbReference>
<dbReference type="AlphaFoldDB" id="A0A4U2YZ72"/>
<comment type="caution">
    <text evidence="1">The sequence shown here is derived from an EMBL/GenBank/DDBJ whole genome shotgun (WGS) entry which is preliminary data.</text>
</comment>
<protein>
    <submittedName>
        <fullName evidence="1">Uncharacterized protein</fullName>
    </submittedName>
</protein>
<reference evidence="1 2" key="1">
    <citation type="submission" date="2019-04" db="EMBL/GenBank/DDBJ databases">
        <title>Lysinibacillus genome sequencing.</title>
        <authorList>
            <person name="Dunlap C."/>
        </authorList>
    </citation>
    <scope>NUCLEOTIDE SEQUENCE [LARGE SCALE GENOMIC DNA]</scope>
    <source>
        <strain evidence="1 2">CCTCC AB 2010389</strain>
    </source>
</reference>
<accession>A0A4U2YZ72</accession>
<keyword evidence="2" id="KW-1185">Reference proteome</keyword>
<name>A0A4U2YZ72_9BACI</name>
<evidence type="ECO:0000313" key="1">
    <source>
        <dbReference type="EMBL" id="TKI66624.1"/>
    </source>
</evidence>
<evidence type="ECO:0000313" key="2">
    <source>
        <dbReference type="Proteomes" id="UP000308744"/>
    </source>
</evidence>
<dbReference type="EMBL" id="SZPU01000056">
    <property type="protein sequence ID" value="TKI66624.1"/>
    <property type="molecule type" value="Genomic_DNA"/>
</dbReference>
<gene>
    <name evidence="1" type="ORF">FC756_14450</name>
</gene>
<organism evidence="1 2">
    <name type="scientific">Lysinibacillus mangiferihumi</name>
    <dbReference type="NCBI Taxonomy" id="1130819"/>
    <lineage>
        <taxon>Bacteria</taxon>
        <taxon>Bacillati</taxon>
        <taxon>Bacillota</taxon>
        <taxon>Bacilli</taxon>
        <taxon>Bacillales</taxon>
        <taxon>Bacillaceae</taxon>
        <taxon>Lysinibacillus</taxon>
    </lineage>
</organism>
<sequence length="120" mass="13386">MVSARRKAVESLYKGLCTVKVWQEVEDPVTHATTHKEVTMLSDQKCKLSYEKQTSTTPTGGPAVIAQTTKLFIAPELDIPAGSKIIVTQHSKTVEYTRSGEPAIYTDHQEIMLEAFERYA</sequence>
<dbReference type="RefSeq" id="WP_107896628.1">
    <property type="nucleotide sequence ID" value="NZ_PYWM01000022.1"/>
</dbReference>
<proteinExistence type="predicted"/>